<keyword evidence="8" id="KW-1003">Cell membrane</keyword>
<keyword evidence="10 19" id="KW-0812">Transmembrane</keyword>
<evidence type="ECO:0000256" key="1">
    <source>
        <dbReference type="ARBA" id="ARBA00001007"/>
    </source>
</evidence>
<dbReference type="EC" id="3.6.1.26" evidence="6"/>
<evidence type="ECO:0000256" key="12">
    <source>
        <dbReference type="ARBA" id="ARBA00022989"/>
    </source>
</evidence>
<evidence type="ECO:0000256" key="8">
    <source>
        <dbReference type="ARBA" id="ARBA00022475"/>
    </source>
</evidence>
<dbReference type="Pfam" id="PF02611">
    <property type="entry name" value="CDH"/>
    <property type="match status" value="1"/>
</dbReference>
<evidence type="ECO:0000256" key="14">
    <source>
        <dbReference type="ARBA" id="ARBA00023136"/>
    </source>
</evidence>
<dbReference type="GO" id="GO:0005886">
    <property type="term" value="C:plasma membrane"/>
    <property type="evidence" value="ECO:0007669"/>
    <property type="project" value="UniProtKB-SubCell"/>
</dbReference>
<accession>A0A2Y9U068</accession>
<evidence type="ECO:0000256" key="3">
    <source>
        <dbReference type="ARBA" id="ARBA00004927"/>
    </source>
</evidence>
<dbReference type="GO" id="GO:0046342">
    <property type="term" value="P:CDP-diacylglycerol catabolic process"/>
    <property type="evidence" value="ECO:0007669"/>
    <property type="project" value="UniProtKB-UniPathway"/>
</dbReference>
<dbReference type="Proteomes" id="UP000244908">
    <property type="component" value="Chromosome"/>
</dbReference>
<evidence type="ECO:0000256" key="16">
    <source>
        <dbReference type="ARBA" id="ARBA00023264"/>
    </source>
</evidence>
<keyword evidence="16" id="KW-1208">Phospholipid metabolism</keyword>
<organism evidence="20 21">
    <name type="scientific">Limnobaculum parvum</name>
    <dbReference type="NCBI Taxonomy" id="2172103"/>
    <lineage>
        <taxon>Bacteria</taxon>
        <taxon>Pseudomonadati</taxon>
        <taxon>Pseudomonadota</taxon>
        <taxon>Gammaproteobacteria</taxon>
        <taxon>Enterobacterales</taxon>
        <taxon>Budviciaceae</taxon>
        <taxon>Limnobaculum</taxon>
    </lineage>
</organism>
<evidence type="ECO:0000256" key="15">
    <source>
        <dbReference type="ARBA" id="ARBA00023209"/>
    </source>
</evidence>
<evidence type="ECO:0000256" key="7">
    <source>
        <dbReference type="ARBA" id="ARBA00019608"/>
    </source>
</evidence>
<evidence type="ECO:0000256" key="9">
    <source>
        <dbReference type="ARBA" id="ARBA00022516"/>
    </source>
</evidence>
<evidence type="ECO:0000256" key="19">
    <source>
        <dbReference type="SAM" id="Phobius"/>
    </source>
</evidence>
<name>A0A2Y9U068_9GAMM</name>
<dbReference type="KEGG" id="lpv:HYN51_12725"/>
<dbReference type="NCBIfam" id="NF003986">
    <property type="entry name" value="PRK05471.1-5"/>
    <property type="match status" value="1"/>
</dbReference>
<keyword evidence="9" id="KW-0444">Lipid biosynthesis</keyword>
<comment type="pathway">
    <text evidence="3">Phospholipid metabolism; CDP-diacylglycerol degradation; phosphatidate from CDP-diacylglycerol: step 1/1.</text>
</comment>
<evidence type="ECO:0000256" key="10">
    <source>
        <dbReference type="ARBA" id="ARBA00022692"/>
    </source>
</evidence>
<dbReference type="SUPFAM" id="SSF54197">
    <property type="entry name" value="HIT-like"/>
    <property type="match status" value="1"/>
</dbReference>
<evidence type="ECO:0000256" key="6">
    <source>
        <dbReference type="ARBA" id="ARBA00012375"/>
    </source>
</evidence>
<dbReference type="UniPathway" id="UPA00609">
    <property type="reaction ID" value="UER00664"/>
</dbReference>
<protein>
    <recommendedName>
        <fullName evidence="7">CDP-diacylglycerol pyrophosphatase</fullName>
        <ecNumber evidence="6">3.6.1.26</ecNumber>
    </recommendedName>
    <alternativeName>
        <fullName evidence="17">CDP-diacylglycerol phosphatidylhydrolase</fullName>
    </alternativeName>
    <alternativeName>
        <fullName evidence="18">CDP-diglyceride hydrolase</fullName>
    </alternativeName>
</protein>
<evidence type="ECO:0000313" key="21">
    <source>
        <dbReference type="Proteomes" id="UP000244908"/>
    </source>
</evidence>
<evidence type="ECO:0000256" key="4">
    <source>
        <dbReference type="ARBA" id="ARBA00005189"/>
    </source>
</evidence>
<dbReference type="Gene3D" id="3.30.428.30">
    <property type="entry name" value="HIT family - CDH-like"/>
    <property type="match status" value="1"/>
</dbReference>
<dbReference type="PIRSF" id="PIRSF001273">
    <property type="entry name" value="CDH"/>
    <property type="match status" value="1"/>
</dbReference>
<keyword evidence="15" id="KW-0594">Phospholipid biosynthesis</keyword>
<comment type="similarity">
    <text evidence="5">Belongs to the Cdh family.</text>
</comment>
<proteinExistence type="inferred from homology"/>
<evidence type="ECO:0000256" key="2">
    <source>
        <dbReference type="ARBA" id="ARBA00004162"/>
    </source>
</evidence>
<evidence type="ECO:0000313" key="20">
    <source>
        <dbReference type="EMBL" id="AWH89335.1"/>
    </source>
</evidence>
<comment type="catalytic activity">
    <reaction evidence="1">
        <text>a CDP-1,2-diacyl-sn-glycerol + H2O = a 1,2-diacyl-sn-glycero-3-phosphate + CMP + 2 H(+)</text>
        <dbReference type="Rhea" id="RHEA:15221"/>
        <dbReference type="ChEBI" id="CHEBI:15377"/>
        <dbReference type="ChEBI" id="CHEBI:15378"/>
        <dbReference type="ChEBI" id="CHEBI:58332"/>
        <dbReference type="ChEBI" id="CHEBI:58608"/>
        <dbReference type="ChEBI" id="CHEBI:60377"/>
        <dbReference type="EC" id="3.6.1.26"/>
    </reaction>
</comment>
<comment type="subcellular location">
    <subcellularLocation>
        <location evidence="2">Cell membrane</location>
        <topology evidence="2">Single-pass membrane protein</topology>
    </subcellularLocation>
</comment>
<evidence type="ECO:0000256" key="17">
    <source>
        <dbReference type="ARBA" id="ARBA00032888"/>
    </source>
</evidence>
<evidence type="ECO:0000256" key="11">
    <source>
        <dbReference type="ARBA" id="ARBA00022801"/>
    </source>
</evidence>
<evidence type="ECO:0000256" key="5">
    <source>
        <dbReference type="ARBA" id="ARBA00006435"/>
    </source>
</evidence>
<dbReference type="GO" id="GO:0008654">
    <property type="term" value="P:phospholipid biosynthetic process"/>
    <property type="evidence" value="ECO:0007669"/>
    <property type="project" value="UniProtKB-KW"/>
</dbReference>
<comment type="pathway">
    <text evidence="4">Lipid metabolism.</text>
</comment>
<gene>
    <name evidence="20" type="ORF">HYN51_12725</name>
</gene>
<evidence type="ECO:0000256" key="13">
    <source>
        <dbReference type="ARBA" id="ARBA00023098"/>
    </source>
</evidence>
<evidence type="ECO:0000256" key="18">
    <source>
        <dbReference type="ARBA" id="ARBA00032892"/>
    </source>
</evidence>
<feature type="transmembrane region" description="Helical" evidence="19">
    <location>
        <begin position="12"/>
        <end position="33"/>
    </location>
</feature>
<sequence>MRMKRKKRLPKLLKWLFAIIIVALIILAIWWGWVRSHSNELWKIVSEQCIPHQQLSISTASPCIDVVLTPETKRGYAIFKDRKGPLHFLLIPTAKIDGIESKELQQPDSTDYLYQAWMARYYLAQQVGKPISREMVSLAVNSAYGRSQEQLHIHIACIKPEIQAQLGSQMDTFSEKWSSVPYGINNHHYIARTLTESQLREVSPFQRVAMEVSDAADNMEKYGLALVAYTGHNNMPMYLLLANRLDIFGMNVGHTSDIQDYQCDLLKTENLF</sequence>
<dbReference type="InterPro" id="IPR003763">
    <property type="entry name" value="CDP-diacylglyc_Pase"/>
</dbReference>
<keyword evidence="13" id="KW-0443">Lipid metabolism</keyword>
<dbReference type="EMBL" id="CP029185">
    <property type="protein sequence ID" value="AWH89335.1"/>
    <property type="molecule type" value="Genomic_DNA"/>
</dbReference>
<keyword evidence="14 19" id="KW-0472">Membrane</keyword>
<dbReference type="InterPro" id="IPR036265">
    <property type="entry name" value="HIT-like_sf"/>
</dbReference>
<keyword evidence="11" id="KW-0378">Hydrolase</keyword>
<reference evidence="20 21" key="1">
    <citation type="journal article" date="2019" name="Int. J. Syst. Evol. Microbiol.">
        <title>Limnobaculum parvum gen. nov., sp. nov., isolated from a freshwater lake.</title>
        <authorList>
            <person name="Baek C."/>
            <person name="Shin S.K."/>
            <person name="Yi H."/>
        </authorList>
    </citation>
    <scope>NUCLEOTIDE SEQUENCE [LARGE SCALE GENOMIC DNA]</scope>
    <source>
        <strain evidence="20 21">HYN0051</strain>
    </source>
</reference>
<dbReference type="AlphaFoldDB" id="A0A2Y9U068"/>
<keyword evidence="12 19" id="KW-1133">Transmembrane helix</keyword>
<dbReference type="GO" id="GO:0008715">
    <property type="term" value="F:CDP-diacylglycerol diphosphatase activity"/>
    <property type="evidence" value="ECO:0007669"/>
    <property type="project" value="UniProtKB-EC"/>
</dbReference>
<keyword evidence="21" id="KW-1185">Reference proteome</keyword>